<protein>
    <submittedName>
        <fullName evidence="2">Uncharacterized protein</fullName>
    </submittedName>
</protein>
<evidence type="ECO:0000313" key="3">
    <source>
        <dbReference type="Proteomes" id="UP001172684"/>
    </source>
</evidence>
<feature type="region of interest" description="Disordered" evidence="1">
    <location>
        <begin position="1"/>
        <end position="25"/>
    </location>
</feature>
<keyword evidence="3" id="KW-1185">Reference proteome</keyword>
<reference evidence="2" key="1">
    <citation type="submission" date="2022-10" db="EMBL/GenBank/DDBJ databases">
        <title>Culturing micro-colonial fungi from biological soil crusts in the Mojave desert and describing Neophaeococcomyces mojavensis, and introducing the new genera and species Taxawa tesnikishii.</title>
        <authorList>
            <person name="Kurbessoian T."/>
            <person name="Stajich J.E."/>
        </authorList>
    </citation>
    <scope>NUCLEOTIDE SEQUENCE</scope>
    <source>
        <strain evidence="2">TK_1</strain>
    </source>
</reference>
<gene>
    <name evidence="2" type="ORF">H2201_007549</name>
</gene>
<accession>A0ABQ9NJ72</accession>
<proteinExistence type="predicted"/>
<evidence type="ECO:0000313" key="2">
    <source>
        <dbReference type="EMBL" id="KAJ9659027.1"/>
    </source>
</evidence>
<dbReference type="EMBL" id="JAPDRL010000080">
    <property type="protein sequence ID" value="KAJ9659027.1"/>
    <property type="molecule type" value="Genomic_DNA"/>
</dbReference>
<feature type="region of interest" description="Disordered" evidence="1">
    <location>
        <begin position="89"/>
        <end position="202"/>
    </location>
</feature>
<feature type="compositionally biased region" description="Polar residues" evidence="1">
    <location>
        <begin position="1"/>
        <end position="12"/>
    </location>
</feature>
<feature type="compositionally biased region" description="Polar residues" evidence="1">
    <location>
        <begin position="179"/>
        <end position="202"/>
    </location>
</feature>
<evidence type="ECO:0000256" key="1">
    <source>
        <dbReference type="SAM" id="MobiDB-lite"/>
    </source>
</evidence>
<comment type="caution">
    <text evidence="2">The sequence shown here is derived from an EMBL/GenBank/DDBJ whole genome shotgun (WGS) entry which is preliminary data.</text>
</comment>
<organism evidence="2 3">
    <name type="scientific">Coniosporium apollinis</name>
    <dbReference type="NCBI Taxonomy" id="61459"/>
    <lineage>
        <taxon>Eukaryota</taxon>
        <taxon>Fungi</taxon>
        <taxon>Dikarya</taxon>
        <taxon>Ascomycota</taxon>
        <taxon>Pezizomycotina</taxon>
        <taxon>Dothideomycetes</taxon>
        <taxon>Dothideomycetes incertae sedis</taxon>
        <taxon>Coniosporium</taxon>
    </lineage>
</organism>
<dbReference type="Proteomes" id="UP001172684">
    <property type="component" value="Unassembled WGS sequence"/>
</dbReference>
<name>A0ABQ9NJ72_9PEZI</name>
<sequence length="238" mass="24816">MEVNLDLSTAPSNPFHHHDKMDDTESADIDPEMAAVMGFGAFGSQPSNKKRKFKHDQAIVAGAASPAVSSSGSNTVQLGIRKARPSNLAGASLEHMGDEAGVKSGVNDGLESSNYAGSDAPPVNSDKPGSKQPRQIKSEEKPAQQKRAAAPPAGLAQYLSRGQSAKDVAPDPNAEMPAETSSGNPSTLSSAPVGSLSLSGPRTLSREELAALRRGVRNAQGDIAYFLPSFVEDPWGKI</sequence>